<evidence type="ECO:0000313" key="1">
    <source>
        <dbReference type="EMBL" id="KAI4804733.1"/>
    </source>
</evidence>
<name>A0ACB9VX79_CHAAC</name>
<sequence length="82" mass="9013">MIRVCNSIVLSVGVNARHVLLSGYHSGTTWPNDPASYWSAGLWLNLLQISCEEEWGGGFQNSPTGEQLDLKRRLVPPACLCV</sequence>
<dbReference type="Proteomes" id="UP001057452">
    <property type="component" value="Chromosome 15"/>
</dbReference>
<keyword evidence="2" id="KW-1185">Reference proteome</keyword>
<accession>A0ACB9VX79</accession>
<dbReference type="EMBL" id="CM043799">
    <property type="protein sequence ID" value="KAI4804733.1"/>
    <property type="molecule type" value="Genomic_DNA"/>
</dbReference>
<reference evidence="1" key="1">
    <citation type="submission" date="2022-05" db="EMBL/GenBank/DDBJ databases">
        <title>Chromosome-level genome of Chaenocephalus aceratus.</title>
        <authorList>
            <person name="Park H."/>
        </authorList>
    </citation>
    <scope>NUCLEOTIDE SEQUENCE</scope>
    <source>
        <strain evidence="1">KU_202001</strain>
    </source>
</reference>
<organism evidence="1 2">
    <name type="scientific">Chaenocephalus aceratus</name>
    <name type="common">Blackfin icefish</name>
    <name type="synonym">Chaenichthys aceratus</name>
    <dbReference type="NCBI Taxonomy" id="36190"/>
    <lineage>
        <taxon>Eukaryota</taxon>
        <taxon>Metazoa</taxon>
        <taxon>Chordata</taxon>
        <taxon>Craniata</taxon>
        <taxon>Vertebrata</taxon>
        <taxon>Euteleostomi</taxon>
        <taxon>Actinopterygii</taxon>
        <taxon>Neopterygii</taxon>
        <taxon>Teleostei</taxon>
        <taxon>Neoteleostei</taxon>
        <taxon>Acanthomorphata</taxon>
        <taxon>Eupercaria</taxon>
        <taxon>Perciformes</taxon>
        <taxon>Notothenioidei</taxon>
        <taxon>Channichthyidae</taxon>
        <taxon>Chaenocephalus</taxon>
    </lineage>
</organism>
<gene>
    <name evidence="1" type="ORF">KUCAC02_026350</name>
</gene>
<evidence type="ECO:0000313" key="2">
    <source>
        <dbReference type="Proteomes" id="UP001057452"/>
    </source>
</evidence>
<protein>
    <submittedName>
        <fullName evidence="1">Uncharacterized protein</fullName>
    </submittedName>
</protein>
<comment type="caution">
    <text evidence="1">The sequence shown here is derived from an EMBL/GenBank/DDBJ whole genome shotgun (WGS) entry which is preliminary data.</text>
</comment>
<proteinExistence type="predicted"/>